<keyword evidence="3" id="KW-1185">Reference proteome</keyword>
<dbReference type="PANTHER" id="PTHR30199:SF0">
    <property type="entry name" value="INNER MEMBRANE PROTEIN YDCO"/>
    <property type="match status" value="1"/>
</dbReference>
<keyword evidence="1" id="KW-1133">Transmembrane helix</keyword>
<feature type="transmembrane region" description="Helical" evidence="1">
    <location>
        <begin position="170"/>
        <end position="187"/>
    </location>
</feature>
<evidence type="ECO:0000313" key="3">
    <source>
        <dbReference type="Proteomes" id="UP001225598"/>
    </source>
</evidence>
<organism evidence="2 3">
    <name type="scientific">Corynebacterium breve</name>
    <dbReference type="NCBI Taxonomy" id="3049799"/>
    <lineage>
        <taxon>Bacteria</taxon>
        <taxon>Bacillati</taxon>
        <taxon>Actinomycetota</taxon>
        <taxon>Actinomycetes</taxon>
        <taxon>Mycobacteriales</taxon>
        <taxon>Corynebacteriaceae</taxon>
        <taxon>Corynebacterium</taxon>
    </lineage>
</organism>
<keyword evidence="1" id="KW-0812">Transmembrane</keyword>
<feature type="transmembrane region" description="Helical" evidence="1">
    <location>
        <begin position="358"/>
        <end position="377"/>
    </location>
</feature>
<gene>
    <name evidence="2" type="ORF">QP027_08635</name>
</gene>
<reference evidence="2 3" key="1">
    <citation type="submission" date="2023-05" db="EMBL/GenBank/DDBJ databases">
        <title>Corynebacterium suedekumii sp. nov. and Corynebacterium breve sp. nov. isolated from raw cow's milk.</title>
        <authorList>
            <person name="Baer M.K."/>
            <person name="Mehl L."/>
            <person name="Hellmuth R."/>
            <person name="Marke G."/>
            <person name="Lipski A."/>
        </authorList>
    </citation>
    <scope>NUCLEOTIDE SEQUENCE [LARGE SCALE GENOMIC DNA]</scope>
    <source>
        <strain evidence="2 3">R4</strain>
    </source>
</reference>
<dbReference type="EMBL" id="CP126969">
    <property type="protein sequence ID" value="WIM67186.1"/>
    <property type="molecule type" value="Genomic_DNA"/>
</dbReference>
<keyword evidence="1" id="KW-0472">Membrane</keyword>
<name>A0ABY8VC19_9CORY</name>
<feature type="transmembrane region" description="Helical" evidence="1">
    <location>
        <begin position="34"/>
        <end position="54"/>
    </location>
</feature>
<feature type="transmembrane region" description="Helical" evidence="1">
    <location>
        <begin position="114"/>
        <end position="132"/>
    </location>
</feature>
<feature type="transmembrane region" description="Helical" evidence="1">
    <location>
        <begin position="66"/>
        <end position="85"/>
    </location>
</feature>
<feature type="transmembrane region" description="Helical" evidence="1">
    <location>
        <begin position="383"/>
        <end position="403"/>
    </location>
</feature>
<sequence>MNNSLWGAIERPRHKRPTPGEIIRDMGPQEIGNALVALIFSASGPVAVILAAAAAGNLSPEQTSSWVMGALLGNGFVTLITSYFYRSPMAYYWTIPGTVLVGDALTHLSLNEVVGAYMATGLLVFFLGWTGLIGRIMSLIPATIVMAMVAGVFLRFGVDLIQSLIDDPVIALPMTVVFIALTMIPVIARWVPPVATAAILGTLIAIVSGQFAGDITENGIIAQPHFVSPEFSWAAMVELVIPLAITVVFVQNGQGVAVLAAAGHNQGVNLSAAVSGLWTIPVGLIGCAPTCLTGPTNALIVSSKDHSRHYASAIANGWSAIAVGLVAPVFVGFMLAMPTSFISALAGLAMLVPLRNAFVAGFAGPFSTGALVCFLVTITEVTFLGLTSPFWGLVSGVIVGFLLDRKEQSK</sequence>
<protein>
    <submittedName>
        <fullName evidence="2">Benzoate/H(+) symporter BenE family transporter</fullName>
    </submittedName>
</protein>
<accession>A0ABY8VC19</accession>
<feature type="transmembrane region" description="Helical" evidence="1">
    <location>
        <begin position="139"/>
        <end position="158"/>
    </location>
</feature>
<dbReference type="PANTHER" id="PTHR30199">
    <property type="entry name" value="MFS FAMILY TRANSPORTER, PREDICTED SUBSTRATE BENZOATE"/>
    <property type="match status" value="1"/>
</dbReference>
<dbReference type="RefSeq" id="WP_284824089.1">
    <property type="nucleotide sequence ID" value="NZ_CP126969.1"/>
</dbReference>
<dbReference type="InterPro" id="IPR004711">
    <property type="entry name" value="Benzoate_Transporter"/>
</dbReference>
<dbReference type="Proteomes" id="UP001225598">
    <property type="component" value="Chromosome"/>
</dbReference>
<evidence type="ECO:0000256" key="1">
    <source>
        <dbReference type="SAM" id="Phobius"/>
    </source>
</evidence>
<dbReference type="Pfam" id="PF03594">
    <property type="entry name" value="BenE"/>
    <property type="match status" value="1"/>
</dbReference>
<evidence type="ECO:0000313" key="2">
    <source>
        <dbReference type="EMBL" id="WIM67186.1"/>
    </source>
</evidence>
<proteinExistence type="predicted"/>